<dbReference type="RefSeq" id="WP_324780378.1">
    <property type="nucleotide sequence ID" value="NZ_CP141769.1"/>
</dbReference>
<keyword evidence="3" id="KW-1185">Reference proteome</keyword>
<dbReference type="InterPro" id="IPR014535">
    <property type="entry name" value="Hpre_diP_synt_I"/>
</dbReference>
<dbReference type="PIRSF" id="PIRSF027391">
    <property type="entry name" value="Hpre_diP_synt_I"/>
    <property type="match status" value="1"/>
</dbReference>
<dbReference type="Pfam" id="PF07456">
    <property type="entry name" value="Hpre_diP_synt_I"/>
    <property type="match status" value="1"/>
</dbReference>
<feature type="transmembrane region" description="Helical" evidence="1">
    <location>
        <begin position="148"/>
        <end position="168"/>
    </location>
</feature>
<organism evidence="2 3">
    <name type="scientific">Thiobacillus sedimenti</name>
    <dbReference type="NCBI Taxonomy" id="3110231"/>
    <lineage>
        <taxon>Bacteria</taxon>
        <taxon>Pseudomonadati</taxon>
        <taxon>Pseudomonadota</taxon>
        <taxon>Betaproteobacteria</taxon>
        <taxon>Nitrosomonadales</taxon>
        <taxon>Thiobacillaceae</taxon>
        <taxon>Thiobacillus</taxon>
    </lineage>
</organism>
<dbReference type="Gene3D" id="1.10.1760.20">
    <property type="match status" value="1"/>
</dbReference>
<dbReference type="Proteomes" id="UP001334732">
    <property type="component" value="Chromosome"/>
</dbReference>
<evidence type="ECO:0000313" key="3">
    <source>
        <dbReference type="Proteomes" id="UP001334732"/>
    </source>
</evidence>
<evidence type="ECO:0000256" key="1">
    <source>
        <dbReference type="SAM" id="Phobius"/>
    </source>
</evidence>
<evidence type="ECO:0000313" key="2">
    <source>
        <dbReference type="EMBL" id="WRS39846.1"/>
    </source>
</evidence>
<sequence length="187" mass="18967">MTRSAIDLPITDDDRRIARLAALAIGLTLAEAALPSPIPGVKPGLANIVILLVLLQHGWRAAAWVSGLRVLAGGLLLGSLFAPGFWLSLCGALASLSVLALARHLPTRHFGPVSLSVLAAFGHIGGQLALVGAWLLPAAALIKLMPVFAAAALVFGTVNGLLVARMLAAPGNDAAELSGIATGARDG</sequence>
<protein>
    <submittedName>
        <fullName evidence="2">Gx transporter family protein</fullName>
    </submittedName>
</protein>
<dbReference type="EMBL" id="CP141769">
    <property type="protein sequence ID" value="WRS39846.1"/>
    <property type="molecule type" value="Genomic_DNA"/>
</dbReference>
<gene>
    <name evidence="2" type="ORF">VA613_02990</name>
</gene>
<feature type="transmembrane region" description="Helical" evidence="1">
    <location>
        <begin position="75"/>
        <end position="101"/>
    </location>
</feature>
<keyword evidence="1" id="KW-0812">Transmembrane</keyword>
<feature type="transmembrane region" description="Helical" evidence="1">
    <location>
        <begin position="20"/>
        <end position="38"/>
    </location>
</feature>
<name>A0ABZ1CKR4_9PROT</name>
<keyword evidence="1" id="KW-1133">Transmembrane helix</keyword>
<accession>A0ABZ1CKR4</accession>
<reference evidence="2 3" key="1">
    <citation type="submission" date="2023-12" db="EMBL/GenBank/DDBJ databases">
        <title>Thiobacillus sedimentum sp. nov., a chemolithoautotrophic sulfur-oxidizing bacterium isolated from freshwater sediment.</title>
        <authorList>
            <person name="Luo J."/>
            <person name="Dai C."/>
        </authorList>
    </citation>
    <scope>NUCLEOTIDE SEQUENCE [LARGE SCALE GENOMIC DNA]</scope>
    <source>
        <strain evidence="2 3">SCUT-2</strain>
    </source>
</reference>
<proteinExistence type="predicted"/>
<feature type="transmembrane region" description="Helical" evidence="1">
    <location>
        <begin position="113"/>
        <end position="136"/>
    </location>
</feature>
<keyword evidence="1" id="KW-0472">Membrane</keyword>
<dbReference type="InterPro" id="IPR010898">
    <property type="entry name" value="Hpre_diP_synth_I"/>
</dbReference>